<feature type="signal peptide" evidence="4">
    <location>
        <begin position="1"/>
        <end position="21"/>
    </location>
</feature>
<keyword evidence="6" id="KW-1185">Reference proteome</keyword>
<accession>A0A8B8NYK3</accession>
<dbReference type="Pfam" id="PF00560">
    <property type="entry name" value="LRR_1"/>
    <property type="match status" value="1"/>
</dbReference>
<keyword evidence="2 4" id="KW-0732">Signal</keyword>
<dbReference type="RefSeq" id="XP_030527621.1">
    <property type="nucleotide sequence ID" value="XM_030671761.2"/>
</dbReference>
<dbReference type="Gene3D" id="3.80.10.10">
    <property type="entry name" value="Ribonuclease Inhibitor"/>
    <property type="match status" value="1"/>
</dbReference>
<keyword evidence="3" id="KW-0677">Repeat</keyword>
<dbReference type="FunFam" id="3.80.10.10:FF:000024">
    <property type="entry name" value="Somatic embryogenesis receptor kinase 1"/>
    <property type="match status" value="1"/>
</dbReference>
<dbReference type="SUPFAM" id="SSF52058">
    <property type="entry name" value="L domain-like"/>
    <property type="match status" value="1"/>
</dbReference>
<gene>
    <name evidence="7" type="primary">LOC115738946</name>
</gene>
<reference evidence="6" key="1">
    <citation type="submission" date="2025-05" db="UniProtKB">
        <authorList>
            <consortium name="RefSeq"/>
        </authorList>
    </citation>
    <scope>NUCLEOTIDE SEQUENCE [LARGE SCALE GENOMIC DNA]</scope>
</reference>
<evidence type="ECO:0000259" key="5">
    <source>
        <dbReference type="Pfam" id="PF08263"/>
    </source>
</evidence>
<dbReference type="Proteomes" id="UP000827889">
    <property type="component" value="Chromosome 1"/>
</dbReference>
<organism evidence="6 7">
    <name type="scientific">Rhodamnia argentea</name>
    <dbReference type="NCBI Taxonomy" id="178133"/>
    <lineage>
        <taxon>Eukaryota</taxon>
        <taxon>Viridiplantae</taxon>
        <taxon>Streptophyta</taxon>
        <taxon>Embryophyta</taxon>
        <taxon>Tracheophyta</taxon>
        <taxon>Spermatophyta</taxon>
        <taxon>Magnoliopsida</taxon>
        <taxon>eudicotyledons</taxon>
        <taxon>Gunneridae</taxon>
        <taxon>Pentapetalae</taxon>
        <taxon>rosids</taxon>
        <taxon>malvids</taxon>
        <taxon>Myrtales</taxon>
        <taxon>Myrtaceae</taxon>
        <taxon>Myrtoideae</taxon>
        <taxon>Myrteae</taxon>
        <taxon>Australasian group</taxon>
        <taxon>Rhodamnia</taxon>
    </lineage>
</organism>
<keyword evidence="1" id="KW-0433">Leucine-rich repeat</keyword>
<reference evidence="7" key="2">
    <citation type="submission" date="2025-08" db="UniProtKB">
        <authorList>
            <consortium name="RefSeq"/>
        </authorList>
    </citation>
    <scope>IDENTIFICATION</scope>
    <source>
        <tissue evidence="7">Leaf</tissue>
    </source>
</reference>
<dbReference type="OrthoDB" id="406235at2759"/>
<dbReference type="InterPro" id="IPR013210">
    <property type="entry name" value="LRR_N_plant-typ"/>
</dbReference>
<dbReference type="PANTHER" id="PTHR47988">
    <property type="entry name" value="SOMATIC EMBRYOGENESIS RECEPTOR KINASE 1"/>
    <property type="match status" value="1"/>
</dbReference>
<feature type="chain" id="PRO_5034458799" evidence="4">
    <location>
        <begin position="22"/>
        <end position="201"/>
    </location>
</feature>
<proteinExistence type="predicted"/>
<protein>
    <submittedName>
        <fullName evidence="7">Leucine-rich repeat protein 1-like isoform X1</fullName>
    </submittedName>
</protein>
<evidence type="ECO:0000256" key="1">
    <source>
        <dbReference type="ARBA" id="ARBA00022614"/>
    </source>
</evidence>
<evidence type="ECO:0000256" key="3">
    <source>
        <dbReference type="ARBA" id="ARBA00022737"/>
    </source>
</evidence>
<evidence type="ECO:0000256" key="4">
    <source>
        <dbReference type="SAM" id="SignalP"/>
    </source>
</evidence>
<name>A0A8B8NYK3_9MYRT</name>
<dbReference type="GeneID" id="115738946"/>
<sequence length="201" mass="21887">MGFKMVVVALFIAVAIRIASSNSEGDALNEWKTKLMDPHEVLQSWDPTLFNPCTWYHVTCNSDNSVIRVDLGNAGLSGPLIPQLSHLVNMQYFMVFGNEISGTIPGELGNWKMLVSLGLQQNQLSGPIPASLGQLKSVRFMTLNSNKLSGTIPIEVLELVLWGNLQTLNVSDNFFQGRVHAGDPTGYAVTTITQDPKIGSA</sequence>
<dbReference type="InterPro" id="IPR032675">
    <property type="entry name" value="LRR_dom_sf"/>
</dbReference>
<evidence type="ECO:0000313" key="6">
    <source>
        <dbReference type="Proteomes" id="UP000827889"/>
    </source>
</evidence>
<feature type="domain" description="Leucine-rich repeat-containing N-terminal plant-type" evidence="5">
    <location>
        <begin position="21"/>
        <end position="61"/>
    </location>
</feature>
<evidence type="ECO:0000313" key="7">
    <source>
        <dbReference type="RefSeq" id="XP_030527621.1"/>
    </source>
</evidence>
<dbReference type="AlphaFoldDB" id="A0A8B8NYK3"/>
<dbReference type="InterPro" id="IPR001611">
    <property type="entry name" value="Leu-rich_rpt"/>
</dbReference>
<dbReference type="Pfam" id="PF08263">
    <property type="entry name" value="LRRNT_2"/>
    <property type="match status" value="1"/>
</dbReference>
<evidence type="ECO:0000256" key="2">
    <source>
        <dbReference type="ARBA" id="ARBA00022729"/>
    </source>
</evidence>
<dbReference type="KEGG" id="rarg:115738946"/>